<sequence length="291" mass="33599">MIEDSGSPSNGSDSPAKASWKQMLLGKRKHNQDERLQSVGKDSDGDFEFLEGEVSKTLVNDIQTIEFSEALFNRISSLWRPTKPLYHFLAKLKFIEDYNKAPSQWPWIIYGQYLTVQLWTKYFNPNKPYSSMVLAWIRLPSLLGFMYKRRILEEVGGLVGKVVKFDLNANSKTRGRFSRMVVFIYLNKPLVSQVMVNGELQNVEYEALPTIYFACEKYGYFKDQCSSPMVEKNHVSKEVNGNVVNSTFEGEGSTFSPWMVVEQKSRGVREICEIRGEKINEMIDWGQDFWS</sequence>
<accession>A0A7J9L6Z8</accession>
<gene>
    <name evidence="1" type="ORF">Goshw_000559</name>
</gene>
<comment type="caution">
    <text evidence="1">The sequence shown here is derived from an EMBL/GenBank/DDBJ whole genome shotgun (WGS) entry which is preliminary data.</text>
</comment>
<dbReference type="EMBL" id="JABFAF010000005">
    <property type="protein sequence ID" value="MBA0854484.1"/>
    <property type="molecule type" value="Genomic_DNA"/>
</dbReference>
<protein>
    <recommendedName>
        <fullName evidence="3">DUF4283 domain-containing protein</fullName>
    </recommendedName>
</protein>
<name>A0A7J9L6Z8_GOSSC</name>
<evidence type="ECO:0000313" key="1">
    <source>
        <dbReference type="EMBL" id="MBA0854484.1"/>
    </source>
</evidence>
<dbReference type="Proteomes" id="UP000593576">
    <property type="component" value="Unassembled WGS sequence"/>
</dbReference>
<keyword evidence="2" id="KW-1185">Reference proteome</keyword>
<organism evidence="1 2">
    <name type="scientific">Gossypium schwendimanii</name>
    <name type="common">Cotton</name>
    <dbReference type="NCBI Taxonomy" id="34291"/>
    <lineage>
        <taxon>Eukaryota</taxon>
        <taxon>Viridiplantae</taxon>
        <taxon>Streptophyta</taxon>
        <taxon>Embryophyta</taxon>
        <taxon>Tracheophyta</taxon>
        <taxon>Spermatophyta</taxon>
        <taxon>Magnoliopsida</taxon>
        <taxon>eudicotyledons</taxon>
        <taxon>Gunneridae</taxon>
        <taxon>Pentapetalae</taxon>
        <taxon>rosids</taxon>
        <taxon>malvids</taxon>
        <taxon>Malvales</taxon>
        <taxon>Malvaceae</taxon>
        <taxon>Malvoideae</taxon>
        <taxon>Gossypium</taxon>
    </lineage>
</organism>
<reference evidence="1 2" key="1">
    <citation type="journal article" date="2019" name="Genome Biol. Evol.">
        <title>Insights into the evolution of the New World diploid cottons (Gossypium, subgenus Houzingenia) based on genome sequencing.</title>
        <authorList>
            <person name="Grover C.E."/>
            <person name="Arick M.A. 2nd"/>
            <person name="Thrash A."/>
            <person name="Conover J.L."/>
            <person name="Sanders W.S."/>
            <person name="Peterson D.G."/>
            <person name="Frelichowski J.E."/>
            <person name="Scheffler J.A."/>
            <person name="Scheffler B.E."/>
            <person name="Wendel J.F."/>
        </authorList>
    </citation>
    <scope>NUCLEOTIDE SEQUENCE [LARGE SCALE GENOMIC DNA]</scope>
    <source>
        <strain evidence="1">1</strain>
        <tissue evidence="1">Leaf</tissue>
    </source>
</reference>
<dbReference type="PANTHER" id="PTHR31286">
    <property type="entry name" value="GLYCINE-RICH CELL WALL STRUCTURAL PROTEIN 1.8-LIKE"/>
    <property type="match status" value="1"/>
</dbReference>
<proteinExistence type="predicted"/>
<dbReference type="PANTHER" id="PTHR31286:SF173">
    <property type="entry name" value="DUF4283 DOMAIN-CONTAINING PROTEIN"/>
    <property type="match status" value="1"/>
</dbReference>
<evidence type="ECO:0008006" key="3">
    <source>
        <dbReference type="Google" id="ProtNLM"/>
    </source>
</evidence>
<dbReference type="InterPro" id="IPR040256">
    <property type="entry name" value="At4g02000-like"/>
</dbReference>
<dbReference type="AlphaFoldDB" id="A0A7J9L6Z8"/>
<evidence type="ECO:0000313" key="2">
    <source>
        <dbReference type="Proteomes" id="UP000593576"/>
    </source>
</evidence>
<dbReference type="OrthoDB" id="1002090at2759"/>